<dbReference type="AlphaFoldDB" id="A0A7S8EB98"/>
<dbReference type="RefSeq" id="WP_195171818.1">
    <property type="nucleotide sequence ID" value="NZ_CP062983.1"/>
</dbReference>
<gene>
    <name evidence="2" type="ORF">G4Y79_05085</name>
</gene>
<evidence type="ECO:0000313" key="3">
    <source>
        <dbReference type="Proteomes" id="UP000594468"/>
    </source>
</evidence>
<reference evidence="2 3" key="1">
    <citation type="submission" date="2020-02" db="EMBL/GenBank/DDBJ databases">
        <authorList>
            <person name="Zheng R.K."/>
            <person name="Sun C.M."/>
        </authorList>
    </citation>
    <scope>NUCLEOTIDE SEQUENCE [LARGE SCALE GENOMIC DNA]</scope>
    <source>
        <strain evidence="3">rifampicinis</strain>
    </source>
</reference>
<accession>A0A7S8EB98</accession>
<proteinExistence type="predicted"/>
<dbReference type="KEGG" id="pmet:G4Y79_05085"/>
<evidence type="ECO:0000313" key="2">
    <source>
        <dbReference type="EMBL" id="QPC83754.1"/>
    </source>
</evidence>
<keyword evidence="3" id="KW-1185">Reference proteome</keyword>
<protein>
    <submittedName>
        <fullName evidence="2">Uncharacterized protein</fullName>
    </submittedName>
</protein>
<feature type="region of interest" description="Disordered" evidence="1">
    <location>
        <begin position="1"/>
        <end position="20"/>
    </location>
</feature>
<dbReference type="Proteomes" id="UP000594468">
    <property type="component" value="Chromosome"/>
</dbReference>
<sequence length="82" mass="9187">MPQTISHLTPVPAESEPQDLQPQAIRLEEAVRHIRRLTHHLVAALEYSALPPEAINKAEAACHVAARFTDKFDDVNDIILQQ</sequence>
<name>A0A7S8EB98_9CHLR</name>
<organism evidence="2 3">
    <name type="scientific">Phototrophicus methaneseepsis</name>
    <dbReference type="NCBI Taxonomy" id="2710758"/>
    <lineage>
        <taxon>Bacteria</taxon>
        <taxon>Bacillati</taxon>
        <taxon>Chloroflexota</taxon>
        <taxon>Candidatus Thermofontia</taxon>
        <taxon>Phototrophicales</taxon>
        <taxon>Phototrophicaceae</taxon>
        <taxon>Phototrophicus</taxon>
    </lineage>
</organism>
<dbReference type="EMBL" id="CP062983">
    <property type="protein sequence ID" value="QPC83754.1"/>
    <property type="molecule type" value="Genomic_DNA"/>
</dbReference>
<evidence type="ECO:0000256" key="1">
    <source>
        <dbReference type="SAM" id="MobiDB-lite"/>
    </source>
</evidence>